<accession>A0A6A6XAC0</accession>
<dbReference type="PANTHER" id="PTHR10039">
    <property type="entry name" value="AMELOGENIN"/>
    <property type="match status" value="1"/>
</dbReference>
<feature type="domain" description="Nephrocystin 3-like N-terminal" evidence="3">
    <location>
        <begin position="277"/>
        <end position="421"/>
    </location>
</feature>
<evidence type="ECO:0000313" key="4">
    <source>
        <dbReference type="EMBL" id="KAF2793318.1"/>
    </source>
</evidence>
<name>A0A6A6XAC0_9PLEO</name>
<dbReference type="InterPro" id="IPR056884">
    <property type="entry name" value="NPHP3-like_N"/>
</dbReference>
<dbReference type="SUPFAM" id="SSF52540">
    <property type="entry name" value="P-loop containing nucleoside triphosphate hydrolases"/>
    <property type="match status" value="1"/>
</dbReference>
<protein>
    <submittedName>
        <fullName evidence="4">Uncharacterized protein</fullName>
    </submittedName>
</protein>
<reference evidence="4" key="1">
    <citation type="journal article" date="2020" name="Stud. Mycol.">
        <title>101 Dothideomycetes genomes: a test case for predicting lifestyles and emergence of pathogens.</title>
        <authorList>
            <person name="Haridas S."/>
            <person name="Albert R."/>
            <person name="Binder M."/>
            <person name="Bloem J."/>
            <person name="Labutti K."/>
            <person name="Salamov A."/>
            <person name="Andreopoulos B."/>
            <person name="Baker S."/>
            <person name="Barry K."/>
            <person name="Bills G."/>
            <person name="Bluhm B."/>
            <person name="Cannon C."/>
            <person name="Castanera R."/>
            <person name="Culley D."/>
            <person name="Daum C."/>
            <person name="Ezra D."/>
            <person name="Gonzalez J."/>
            <person name="Henrissat B."/>
            <person name="Kuo A."/>
            <person name="Liang C."/>
            <person name="Lipzen A."/>
            <person name="Lutzoni F."/>
            <person name="Magnuson J."/>
            <person name="Mondo S."/>
            <person name="Nolan M."/>
            <person name="Ohm R."/>
            <person name="Pangilinan J."/>
            <person name="Park H.-J."/>
            <person name="Ramirez L."/>
            <person name="Alfaro M."/>
            <person name="Sun H."/>
            <person name="Tritt A."/>
            <person name="Yoshinaga Y."/>
            <person name="Zwiers L.-H."/>
            <person name="Turgeon B."/>
            <person name="Goodwin S."/>
            <person name="Spatafora J."/>
            <person name="Crous P."/>
            <person name="Grigoriev I."/>
        </authorList>
    </citation>
    <scope>NUCLEOTIDE SEQUENCE</scope>
    <source>
        <strain evidence="4">CBS 109.77</strain>
    </source>
</reference>
<dbReference type="InterPro" id="IPR027417">
    <property type="entry name" value="P-loop_NTPase"/>
</dbReference>
<dbReference type="AlphaFoldDB" id="A0A6A6XAC0"/>
<dbReference type="Proteomes" id="UP000799757">
    <property type="component" value="Unassembled WGS sequence"/>
</dbReference>
<dbReference type="OrthoDB" id="7464126at2759"/>
<sequence>MSVILSSASRLKPEIRLGQAISEFEADLSDEQKTSFRTYRSQSLNSPPDLSDVMRLTAEIDRRASGKVGGRCFGPRFTNFLQIVQQFAALGDVVVGGSQNMIACGVWSLVRMSLLTIVNYSSYIERVSALFMNVGRSAPRYQTISLLYSRSRNLQSHLSEYFIIVVSLCHQLLKFTQKSVFRQVASTLSDSEIKTFQSDLDVYANAIKEEMNLQMAQKIEEEARENSRFRALSSKYSKAALHQQKLATNLRVLKFCSKYDHEMAWKQTRKVGNTTLFSQVAAYQEWKIQAESCTLVYTGKLGSGKSVLLANIVDDLHISVPSKNIAVAYFFCRHDNSESLKGQTVIGSLARQLLRTMPDLAMVAELCDETNSSPDFDEILELLCRALPPNYKAYFVLDGLDECVQSERDILVQQLKKLQETLTLLLCVSFRLEPNNALELDPARFVAARITSIPDDNPDIEAFIEAELAYCLESRKLVIGDPTLILEIQDALLEGSKGMFLWVALQIQSLCAMETDQSIRDALVDLPKDLSETFSRILRRSEGSGRPYQRRILQLVSVAYQPLTRDELREALSVVPGDTVWNPSRLLNDVYSTLASCGSLLVVDEEDSTIRFVHHSVKQFLLGESQDSSSTAFTIDSAQWAMADIISTYLSYG</sequence>
<organism evidence="4 5">
    <name type="scientific">Melanomma pulvis-pyrius CBS 109.77</name>
    <dbReference type="NCBI Taxonomy" id="1314802"/>
    <lineage>
        <taxon>Eukaryota</taxon>
        <taxon>Fungi</taxon>
        <taxon>Dikarya</taxon>
        <taxon>Ascomycota</taxon>
        <taxon>Pezizomycotina</taxon>
        <taxon>Dothideomycetes</taxon>
        <taxon>Pleosporomycetidae</taxon>
        <taxon>Pleosporales</taxon>
        <taxon>Melanommataceae</taxon>
        <taxon>Melanomma</taxon>
    </lineage>
</organism>
<evidence type="ECO:0000259" key="2">
    <source>
        <dbReference type="Pfam" id="PF22939"/>
    </source>
</evidence>
<proteinExistence type="predicted"/>
<dbReference type="PANTHER" id="PTHR10039:SF10">
    <property type="entry name" value="NACHT DOMAIN-CONTAINING PROTEIN"/>
    <property type="match status" value="1"/>
</dbReference>
<dbReference type="Pfam" id="PF22939">
    <property type="entry name" value="WHD_GPIID"/>
    <property type="match status" value="1"/>
</dbReference>
<feature type="domain" description="GPI inositol-deacylase winged helix" evidence="2">
    <location>
        <begin position="545"/>
        <end position="629"/>
    </location>
</feature>
<evidence type="ECO:0000259" key="3">
    <source>
        <dbReference type="Pfam" id="PF24883"/>
    </source>
</evidence>
<keyword evidence="1" id="KW-0677">Repeat</keyword>
<feature type="non-terminal residue" evidence="4">
    <location>
        <position position="653"/>
    </location>
</feature>
<dbReference type="Gene3D" id="3.40.50.300">
    <property type="entry name" value="P-loop containing nucleotide triphosphate hydrolases"/>
    <property type="match status" value="1"/>
</dbReference>
<dbReference type="InterPro" id="IPR054471">
    <property type="entry name" value="GPIID_WHD"/>
</dbReference>
<dbReference type="Pfam" id="PF24883">
    <property type="entry name" value="NPHP3_N"/>
    <property type="match status" value="1"/>
</dbReference>
<evidence type="ECO:0000313" key="5">
    <source>
        <dbReference type="Proteomes" id="UP000799757"/>
    </source>
</evidence>
<keyword evidence="5" id="KW-1185">Reference proteome</keyword>
<gene>
    <name evidence="4" type="ORF">K505DRAFT_277134</name>
</gene>
<evidence type="ECO:0000256" key="1">
    <source>
        <dbReference type="ARBA" id="ARBA00022737"/>
    </source>
</evidence>
<dbReference type="EMBL" id="MU001932">
    <property type="protein sequence ID" value="KAF2793318.1"/>
    <property type="molecule type" value="Genomic_DNA"/>
</dbReference>